<dbReference type="InterPro" id="IPR036312">
    <property type="entry name" value="Bifun_inhib/LTP/seed_sf"/>
</dbReference>
<dbReference type="OrthoDB" id="770678at2759"/>
<gene>
    <name evidence="3" type="ORF">J5N97_017463</name>
</gene>
<keyword evidence="1" id="KW-0446">Lipid-binding</keyword>
<accession>A0A9D5HGK0</accession>
<dbReference type="PANTHER" id="PTHR33076">
    <property type="entry name" value="NON-SPECIFIC LIPID-TRANSFER PROTEIN 2-RELATED"/>
    <property type="match status" value="1"/>
</dbReference>
<dbReference type="GO" id="GO:0006869">
    <property type="term" value="P:lipid transport"/>
    <property type="evidence" value="ECO:0007669"/>
    <property type="project" value="InterPro"/>
</dbReference>
<evidence type="ECO:0000259" key="2">
    <source>
        <dbReference type="SMART" id="SM00499"/>
    </source>
</evidence>
<dbReference type="EMBL" id="JAGGNH010000004">
    <property type="protein sequence ID" value="KAJ0975498.1"/>
    <property type="molecule type" value="Genomic_DNA"/>
</dbReference>
<dbReference type="GO" id="GO:0008289">
    <property type="term" value="F:lipid binding"/>
    <property type="evidence" value="ECO:0007669"/>
    <property type="project" value="UniProtKB-KW"/>
</dbReference>
<dbReference type="AlphaFoldDB" id="A0A9D5HGK0"/>
<organism evidence="3 4">
    <name type="scientific">Dioscorea zingiberensis</name>
    <dbReference type="NCBI Taxonomy" id="325984"/>
    <lineage>
        <taxon>Eukaryota</taxon>
        <taxon>Viridiplantae</taxon>
        <taxon>Streptophyta</taxon>
        <taxon>Embryophyta</taxon>
        <taxon>Tracheophyta</taxon>
        <taxon>Spermatophyta</taxon>
        <taxon>Magnoliopsida</taxon>
        <taxon>Liliopsida</taxon>
        <taxon>Dioscoreales</taxon>
        <taxon>Dioscoreaceae</taxon>
        <taxon>Dioscorea</taxon>
    </lineage>
</organism>
<dbReference type="CDD" id="cd01960">
    <property type="entry name" value="nsLTP1"/>
    <property type="match status" value="1"/>
</dbReference>
<evidence type="ECO:0000313" key="3">
    <source>
        <dbReference type="EMBL" id="KAJ0975498.1"/>
    </source>
</evidence>
<dbReference type="InterPro" id="IPR016140">
    <property type="entry name" value="Bifunc_inhib/LTP/seed_store"/>
</dbReference>
<comment type="caution">
    <text evidence="3">The sequence shown here is derived from an EMBL/GenBank/DDBJ whole genome shotgun (WGS) entry which is preliminary data.</text>
</comment>
<dbReference type="InterPro" id="IPR000528">
    <property type="entry name" value="Plant_nsLTP"/>
</dbReference>
<proteinExistence type="inferred from homology"/>
<evidence type="ECO:0000313" key="4">
    <source>
        <dbReference type="Proteomes" id="UP001085076"/>
    </source>
</evidence>
<evidence type="ECO:0000256" key="1">
    <source>
        <dbReference type="RuleBase" id="RU000628"/>
    </source>
</evidence>
<dbReference type="SUPFAM" id="SSF47699">
    <property type="entry name" value="Bifunctional inhibitor/lipid-transfer protein/seed storage 2S albumin"/>
    <property type="match status" value="1"/>
</dbReference>
<dbReference type="Gene3D" id="1.10.110.10">
    <property type="entry name" value="Plant lipid-transfer and hydrophobic proteins"/>
    <property type="match status" value="1"/>
</dbReference>
<dbReference type="Proteomes" id="UP001085076">
    <property type="component" value="Miscellaneous, Linkage group lg04"/>
</dbReference>
<protein>
    <recommendedName>
        <fullName evidence="1">Non-specific lipid-transfer protein</fullName>
    </recommendedName>
</protein>
<dbReference type="SMART" id="SM00499">
    <property type="entry name" value="AAI"/>
    <property type="match status" value="1"/>
</dbReference>
<dbReference type="Pfam" id="PF00234">
    <property type="entry name" value="Tryp_alpha_amyl"/>
    <property type="match status" value="1"/>
</dbReference>
<sequence length="100" mass="10613">MKGPRTTSALTCDQLVPYLWPCIKYVQGKGALTESCCKGVQGLNAMAKNTQDRQAVCNCLKKAAASDSGLKPKLVSSIPGKCRVSIPYSISSSTNCSKVK</sequence>
<dbReference type="PRINTS" id="PR00382">
    <property type="entry name" value="LIPIDTRNSFER"/>
</dbReference>
<keyword evidence="4" id="KW-1185">Reference proteome</keyword>
<comment type="function">
    <text evidence="1">Plant non-specific lipid-transfer proteins transfer phospholipids as well as galactolipids across membranes. May play a role in wax or cutin deposition in the cell walls of expanding epidermal cells and certain secretory tissues.</text>
</comment>
<feature type="domain" description="Bifunctional inhibitor/plant lipid transfer protein/seed storage helical" evidence="2">
    <location>
        <begin position="12"/>
        <end position="96"/>
    </location>
</feature>
<name>A0A9D5HGK0_9LILI</name>
<keyword evidence="1" id="KW-0813">Transport</keyword>
<dbReference type="PROSITE" id="PS00597">
    <property type="entry name" value="PLANT_LTP"/>
    <property type="match status" value="1"/>
</dbReference>
<comment type="similarity">
    <text evidence="1">Belongs to the plant LTP family.</text>
</comment>
<reference evidence="3" key="1">
    <citation type="submission" date="2021-03" db="EMBL/GenBank/DDBJ databases">
        <authorList>
            <person name="Li Z."/>
            <person name="Yang C."/>
        </authorList>
    </citation>
    <scope>NUCLEOTIDE SEQUENCE</scope>
    <source>
        <strain evidence="3">Dzin_1.0</strain>
        <tissue evidence="3">Leaf</tissue>
    </source>
</reference>
<reference evidence="3" key="2">
    <citation type="journal article" date="2022" name="Hortic Res">
        <title>The genome of Dioscorea zingiberensis sheds light on the biosynthesis, origin and evolution of the medicinally important diosgenin saponins.</title>
        <authorList>
            <person name="Li Y."/>
            <person name="Tan C."/>
            <person name="Li Z."/>
            <person name="Guo J."/>
            <person name="Li S."/>
            <person name="Chen X."/>
            <person name="Wang C."/>
            <person name="Dai X."/>
            <person name="Yang H."/>
            <person name="Song W."/>
            <person name="Hou L."/>
            <person name="Xu J."/>
            <person name="Tong Z."/>
            <person name="Xu A."/>
            <person name="Yuan X."/>
            <person name="Wang W."/>
            <person name="Yang Q."/>
            <person name="Chen L."/>
            <person name="Sun Z."/>
            <person name="Wang K."/>
            <person name="Pan B."/>
            <person name="Chen J."/>
            <person name="Bao Y."/>
            <person name="Liu F."/>
            <person name="Qi X."/>
            <person name="Gang D.R."/>
            <person name="Wen J."/>
            <person name="Li J."/>
        </authorList>
    </citation>
    <scope>NUCLEOTIDE SEQUENCE</scope>
    <source>
        <strain evidence="3">Dzin_1.0</strain>
    </source>
</reference>